<protein>
    <submittedName>
        <fullName evidence="11">ATP-dependent helicase/deoxyribonuclease subunit B</fullName>
    </submittedName>
</protein>
<dbReference type="GO" id="GO:0006310">
    <property type="term" value="P:DNA recombination"/>
    <property type="evidence" value="ECO:0007669"/>
    <property type="project" value="TreeGrafter"/>
</dbReference>
<evidence type="ECO:0000256" key="8">
    <source>
        <dbReference type="ARBA" id="ARBA00023125"/>
    </source>
</evidence>
<keyword evidence="3" id="KW-0227">DNA damage</keyword>
<proteinExistence type="predicted"/>
<sequence length="561" mass="62496">GVLPARIKEQGIISEGERDGLKTAGINLAPGARRQALDEQYLTYIALSRASELLYLSYSAADDEGGALMPSLVIERVKALLPGVEQRVWPVEPNPALAGDLDFIAGADRTLSYLAAQLREAKAGRPVNPLWWDVYRWFIRGSQREKCARVLSALFFTNREERLPSGTGRELYGRTLRTSVSGMEKFIACPFAHFLSRGLRLQERTAFKLNAPDLGRFFHAALKLFGERVRSEGLEWGALKKEQIGNMAGEAVDLLAPRLQNEILLSTARRRYLTGKLKRTVYRAALVLAEHNRRGSFRPVGLELAFGPGGDLPAVTFTLAGGAEMILTGRIDRVDAAVSDEGIYLRVIDYKSGKMTVKLADIYHGLKMQLMAYLDVVLRHAGLLFSRYELDYFQKALPGAVLYFRIDDPLIKTDGGVPPEAEREKKILKELRMTGMVLSDPAVARLMDGSIKGQSDLIPVYLKSSGELADRSAVLTREQFDLLRAYLRSKLISAGNEIMRGMIDIAPYRRENSGACLNCPYRPVCQFDMLLEGNTYRVIKDEAESVIWDLLKRSAGGDFIE</sequence>
<evidence type="ECO:0000256" key="7">
    <source>
        <dbReference type="ARBA" id="ARBA00022840"/>
    </source>
</evidence>
<keyword evidence="8" id="KW-0238">DNA-binding</keyword>
<evidence type="ECO:0000256" key="2">
    <source>
        <dbReference type="ARBA" id="ARBA00022741"/>
    </source>
</evidence>
<accession>A0A101HRF7</accession>
<dbReference type="GO" id="GO:0004527">
    <property type="term" value="F:exonuclease activity"/>
    <property type="evidence" value="ECO:0007669"/>
    <property type="project" value="UniProtKB-KW"/>
</dbReference>
<evidence type="ECO:0000259" key="10">
    <source>
        <dbReference type="Pfam" id="PF12705"/>
    </source>
</evidence>
<evidence type="ECO:0000313" key="12">
    <source>
        <dbReference type="Proteomes" id="UP000054705"/>
    </source>
</evidence>
<evidence type="ECO:0000256" key="3">
    <source>
        <dbReference type="ARBA" id="ARBA00022763"/>
    </source>
</evidence>
<gene>
    <name evidence="11" type="ORF">XD97_0565</name>
</gene>
<dbReference type="PANTHER" id="PTHR30591">
    <property type="entry name" value="RECBCD ENZYME SUBUNIT RECC"/>
    <property type="match status" value="1"/>
</dbReference>
<dbReference type="GO" id="GO:0003677">
    <property type="term" value="F:DNA binding"/>
    <property type="evidence" value="ECO:0007669"/>
    <property type="project" value="UniProtKB-KW"/>
</dbReference>
<dbReference type="Gene3D" id="6.10.140.1030">
    <property type="match status" value="1"/>
</dbReference>
<evidence type="ECO:0000256" key="5">
    <source>
        <dbReference type="ARBA" id="ARBA00022806"/>
    </source>
</evidence>
<keyword evidence="9" id="KW-0234">DNA repair</keyword>
<feature type="non-terminal residue" evidence="11">
    <location>
        <position position="1"/>
    </location>
</feature>
<dbReference type="GO" id="GO:0006281">
    <property type="term" value="P:DNA repair"/>
    <property type="evidence" value="ECO:0007669"/>
    <property type="project" value="UniProtKB-KW"/>
</dbReference>
<dbReference type="InterPro" id="IPR011604">
    <property type="entry name" value="PDDEXK-like_dom_sf"/>
</dbReference>
<comment type="caution">
    <text evidence="11">The sequence shown here is derived from an EMBL/GenBank/DDBJ whole genome shotgun (WGS) entry which is preliminary data.</text>
</comment>
<keyword evidence="5 11" id="KW-0347">Helicase</keyword>
<evidence type="ECO:0000256" key="4">
    <source>
        <dbReference type="ARBA" id="ARBA00022801"/>
    </source>
</evidence>
<keyword evidence="1" id="KW-0540">Nuclease</keyword>
<keyword evidence="7" id="KW-0067">ATP-binding</keyword>
<dbReference type="Pfam" id="PF12705">
    <property type="entry name" value="PDDEXK_1"/>
    <property type="match status" value="1"/>
</dbReference>
<keyword evidence="6" id="KW-0269">Exonuclease</keyword>
<dbReference type="AlphaFoldDB" id="A0A101HRF7"/>
<dbReference type="SUPFAM" id="SSF52540">
    <property type="entry name" value="P-loop containing nucleoside triphosphate hydrolases"/>
    <property type="match status" value="1"/>
</dbReference>
<keyword evidence="2" id="KW-0547">Nucleotide-binding</keyword>
<dbReference type="Proteomes" id="UP000054705">
    <property type="component" value="Unassembled WGS sequence"/>
</dbReference>
<dbReference type="GO" id="GO:0004386">
    <property type="term" value="F:helicase activity"/>
    <property type="evidence" value="ECO:0007669"/>
    <property type="project" value="UniProtKB-KW"/>
</dbReference>
<dbReference type="InterPro" id="IPR027417">
    <property type="entry name" value="P-loop_NTPase"/>
</dbReference>
<dbReference type="EMBL" id="LGGS01000128">
    <property type="protein sequence ID" value="KUK81797.1"/>
    <property type="molecule type" value="Genomic_DNA"/>
</dbReference>
<feature type="domain" description="PD-(D/E)XK endonuclease-like" evidence="10">
    <location>
        <begin position="178"/>
        <end position="526"/>
    </location>
</feature>
<dbReference type="PANTHER" id="PTHR30591:SF1">
    <property type="entry name" value="RECBCD ENZYME SUBUNIT RECC"/>
    <property type="match status" value="1"/>
</dbReference>
<evidence type="ECO:0000256" key="1">
    <source>
        <dbReference type="ARBA" id="ARBA00022722"/>
    </source>
</evidence>
<evidence type="ECO:0000256" key="6">
    <source>
        <dbReference type="ARBA" id="ARBA00022839"/>
    </source>
</evidence>
<dbReference type="GO" id="GO:0005524">
    <property type="term" value="F:ATP binding"/>
    <property type="evidence" value="ECO:0007669"/>
    <property type="project" value="UniProtKB-KW"/>
</dbReference>
<dbReference type="InterPro" id="IPR038726">
    <property type="entry name" value="PDDEXK_AddAB-type"/>
</dbReference>
<evidence type="ECO:0000313" key="11">
    <source>
        <dbReference type="EMBL" id="KUK81797.1"/>
    </source>
</evidence>
<organism evidence="11 12">
    <name type="scientific">Pelotomaculum thermopropionicum</name>
    <dbReference type="NCBI Taxonomy" id="110500"/>
    <lineage>
        <taxon>Bacteria</taxon>
        <taxon>Bacillati</taxon>
        <taxon>Bacillota</taxon>
        <taxon>Clostridia</taxon>
        <taxon>Eubacteriales</taxon>
        <taxon>Desulfotomaculaceae</taxon>
        <taxon>Pelotomaculum</taxon>
    </lineage>
</organism>
<dbReference type="Gene3D" id="3.90.320.10">
    <property type="match status" value="1"/>
</dbReference>
<keyword evidence="4" id="KW-0378">Hydrolase</keyword>
<reference evidence="12" key="1">
    <citation type="journal article" date="2015" name="MBio">
        <title>Genome-Resolved Metagenomic Analysis Reveals Roles for Candidate Phyla and Other Microbial Community Members in Biogeochemical Transformations in Oil Reservoirs.</title>
        <authorList>
            <person name="Hu P."/>
            <person name="Tom L."/>
            <person name="Singh A."/>
            <person name="Thomas B.C."/>
            <person name="Baker B.J."/>
            <person name="Piceno Y.M."/>
            <person name="Andersen G.L."/>
            <person name="Banfield J.F."/>
        </authorList>
    </citation>
    <scope>NUCLEOTIDE SEQUENCE [LARGE SCALE GENOMIC DNA]</scope>
</reference>
<name>A0A101HRF7_9FIRM</name>
<evidence type="ECO:0000256" key="9">
    <source>
        <dbReference type="ARBA" id="ARBA00023204"/>
    </source>
</evidence>
<dbReference type="Gene3D" id="3.40.50.300">
    <property type="entry name" value="P-loop containing nucleotide triphosphate hydrolases"/>
    <property type="match status" value="1"/>
</dbReference>
<dbReference type="PATRIC" id="fig|110500.4.peg.14"/>